<dbReference type="AlphaFoldDB" id="A0A4Y2V0F1"/>
<proteinExistence type="predicted"/>
<name>A0A4Y2V0F1_ARAVE</name>
<evidence type="ECO:0000313" key="2">
    <source>
        <dbReference type="Proteomes" id="UP000499080"/>
    </source>
</evidence>
<protein>
    <submittedName>
        <fullName evidence="1">Uncharacterized protein</fullName>
    </submittedName>
</protein>
<gene>
    <name evidence="1" type="ORF">AVEN_150971_1</name>
</gene>
<evidence type="ECO:0000313" key="1">
    <source>
        <dbReference type="EMBL" id="GBO18138.1"/>
    </source>
</evidence>
<comment type="caution">
    <text evidence="1">The sequence shown here is derived from an EMBL/GenBank/DDBJ whole genome shotgun (WGS) entry which is preliminary data.</text>
</comment>
<accession>A0A4Y2V0F1</accession>
<dbReference type="EMBL" id="BGPR01041783">
    <property type="protein sequence ID" value="GBO18138.1"/>
    <property type="molecule type" value="Genomic_DNA"/>
</dbReference>
<dbReference type="Proteomes" id="UP000499080">
    <property type="component" value="Unassembled WGS sequence"/>
</dbReference>
<keyword evidence="2" id="KW-1185">Reference proteome</keyword>
<organism evidence="1 2">
    <name type="scientific">Araneus ventricosus</name>
    <name type="common">Orbweaver spider</name>
    <name type="synonym">Epeira ventricosa</name>
    <dbReference type="NCBI Taxonomy" id="182803"/>
    <lineage>
        <taxon>Eukaryota</taxon>
        <taxon>Metazoa</taxon>
        <taxon>Ecdysozoa</taxon>
        <taxon>Arthropoda</taxon>
        <taxon>Chelicerata</taxon>
        <taxon>Arachnida</taxon>
        <taxon>Araneae</taxon>
        <taxon>Araneomorphae</taxon>
        <taxon>Entelegynae</taxon>
        <taxon>Araneoidea</taxon>
        <taxon>Araneidae</taxon>
        <taxon>Araneus</taxon>
    </lineage>
</organism>
<reference evidence="1 2" key="1">
    <citation type="journal article" date="2019" name="Sci. Rep.">
        <title>Orb-weaving spider Araneus ventricosus genome elucidates the spidroin gene catalogue.</title>
        <authorList>
            <person name="Kono N."/>
            <person name="Nakamura H."/>
            <person name="Ohtoshi R."/>
            <person name="Moran D.A.P."/>
            <person name="Shinohara A."/>
            <person name="Yoshida Y."/>
            <person name="Fujiwara M."/>
            <person name="Mori M."/>
            <person name="Tomita M."/>
            <person name="Arakawa K."/>
        </authorList>
    </citation>
    <scope>NUCLEOTIDE SEQUENCE [LARGE SCALE GENOMIC DNA]</scope>
</reference>
<sequence>MLPSKRGFNLRKALFFSLVYFRAPVKRDFELQRFRSDFNPDGIPTTTGHLADFHRFFGLFPSSVLQFICEVNGRLYTYKRQCLCVRARCPDESIALTAMTAIWHTGSCNGDSMRLET</sequence>